<keyword evidence="1" id="KW-0812">Transmembrane</keyword>
<proteinExistence type="predicted"/>
<evidence type="ECO:0000313" key="2">
    <source>
        <dbReference type="EMBL" id="VEE11013.1"/>
    </source>
</evidence>
<protein>
    <submittedName>
        <fullName evidence="2">Uncharacterized protein</fullName>
    </submittedName>
</protein>
<dbReference type="AlphaFoldDB" id="A0A3S4N6W9"/>
<dbReference type="KEGG" id="cgle:NCTC11432_04576"/>
<evidence type="ECO:0000313" key="3">
    <source>
        <dbReference type="Proteomes" id="UP000279227"/>
    </source>
</evidence>
<organism evidence="2 3">
    <name type="scientific">Chryseobacterium gleum</name>
    <name type="common">Flavobacterium gleum</name>
    <dbReference type="NCBI Taxonomy" id="250"/>
    <lineage>
        <taxon>Bacteria</taxon>
        <taxon>Pseudomonadati</taxon>
        <taxon>Bacteroidota</taxon>
        <taxon>Flavobacteriia</taxon>
        <taxon>Flavobacteriales</taxon>
        <taxon>Weeksellaceae</taxon>
        <taxon>Chryseobacterium group</taxon>
        <taxon>Chryseobacterium</taxon>
    </lineage>
</organism>
<gene>
    <name evidence="2" type="ORF">NCTC11432_04576</name>
</gene>
<name>A0A3S4N6W9_CHRGE</name>
<keyword evidence="1" id="KW-1133">Transmembrane helix</keyword>
<dbReference type="Proteomes" id="UP000279227">
    <property type="component" value="Chromosome"/>
</dbReference>
<feature type="transmembrane region" description="Helical" evidence="1">
    <location>
        <begin position="121"/>
        <end position="139"/>
    </location>
</feature>
<sequence>MDNSFKISSTDFEDKTKIELAKRQLYSFYFKNNTTIKGNGHRIRTHKPTHNLLFFRIIKLFNKELQLKKFENTIPYRYVNGIRTFLNNSQIIIFQIVMRKIQFKSCTKRFNDNPSKFTKNLIIFIVRFFVFITFIQIALHDLFS</sequence>
<keyword evidence="1" id="KW-0472">Membrane</keyword>
<dbReference type="EMBL" id="LR134289">
    <property type="protein sequence ID" value="VEE11013.1"/>
    <property type="molecule type" value="Genomic_DNA"/>
</dbReference>
<accession>A0A3S4N6W9</accession>
<evidence type="ECO:0000256" key="1">
    <source>
        <dbReference type="SAM" id="Phobius"/>
    </source>
</evidence>
<reference evidence="2 3" key="1">
    <citation type="submission" date="2018-12" db="EMBL/GenBank/DDBJ databases">
        <authorList>
            <consortium name="Pathogen Informatics"/>
        </authorList>
    </citation>
    <scope>NUCLEOTIDE SEQUENCE [LARGE SCALE GENOMIC DNA]</scope>
    <source>
        <strain evidence="2 3">NCTC11432</strain>
    </source>
</reference>